<gene>
    <name evidence="5" type="primary">xylR_9</name>
    <name evidence="5" type="ORF">PDESU_04992</name>
</gene>
<dbReference type="SUPFAM" id="SSF46689">
    <property type="entry name" value="Homeodomain-like"/>
    <property type="match status" value="1"/>
</dbReference>
<dbReference type="RefSeq" id="WP_136081914.1">
    <property type="nucleotide sequence ID" value="NZ_CAAHFG010000003.1"/>
</dbReference>
<dbReference type="Proteomes" id="UP000366872">
    <property type="component" value="Unassembled WGS sequence"/>
</dbReference>
<dbReference type="SMART" id="SM00342">
    <property type="entry name" value="HTH_ARAC"/>
    <property type="match status" value="1"/>
</dbReference>
<evidence type="ECO:0000259" key="4">
    <source>
        <dbReference type="PROSITE" id="PS01124"/>
    </source>
</evidence>
<keyword evidence="1" id="KW-0805">Transcription regulation</keyword>
<dbReference type="InterPro" id="IPR018060">
    <property type="entry name" value="HTH_AraC"/>
</dbReference>
<dbReference type="Gene3D" id="1.10.10.60">
    <property type="entry name" value="Homeodomain-like"/>
    <property type="match status" value="1"/>
</dbReference>
<dbReference type="GO" id="GO:0000976">
    <property type="term" value="F:transcription cis-regulatory region binding"/>
    <property type="evidence" value="ECO:0007669"/>
    <property type="project" value="TreeGrafter"/>
</dbReference>
<evidence type="ECO:0000256" key="3">
    <source>
        <dbReference type="ARBA" id="ARBA00023163"/>
    </source>
</evidence>
<organism evidence="5 6">
    <name type="scientific">Pontiella desulfatans</name>
    <dbReference type="NCBI Taxonomy" id="2750659"/>
    <lineage>
        <taxon>Bacteria</taxon>
        <taxon>Pseudomonadati</taxon>
        <taxon>Kiritimatiellota</taxon>
        <taxon>Kiritimatiellia</taxon>
        <taxon>Kiritimatiellales</taxon>
        <taxon>Pontiellaceae</taxon>
        <taxon>Pontiella</taxon>
    </lineage>
</organism>
<evidence type="ECO:0000313" key="6">
    <source>
        <dbReference type="Proteomes" id="UP000366872"/>
    </source>
</evidence>
<accession>A0A6C2UA54</accession>
<dbReference type="EMBL" id="CAAHFG010000003">
    <property type="protein sequence ID" value="VGO16401.1"/>
    <property type="molecule type" value="Genomic_DNA"/>
</dbReference>
<keyword evidence="3" id="KW-0804">Transcription</keyword>
<dbReference type="AlphaFoldDB" id="A0A6C2UA54"/>
<dbReference type="Gene3D" id="3.40.50.2300">
    <property type="match status" value="2"/>
</dbReference>
<dbReference type="InterPro" id="IPR046335">
    <property type="entry name" value="LacI/GalR-like_sensor"/>
</dbReference>
<proteinExistence type="predicted"/>
<dbReference type="InterPro" id="IPR028082">
    <property type="entry name" value="Peripla_BP_I"/>
</dbReference>
<dbReference type="PANTHER" id="PTHR30146:SF24">
    <property type="entry name" value="XYLOSE OPERON REGULATORY PROTEIN"/>
    <property type="match status" value="1"/>
</dbReference>
<evidence type="ECO:0000256" key="2">
    <source>
        <dbReference type="ARBA" id="ARBA00023125"/>
    </source>
</evidence>
<evidence type="ECO:0000256" key="1">
    <source>
        <dbReference type="ARBA" id="ARBA00023015"/>
    </source>
</evidence>
<dbReference type="SUPFAM" id="SSF53822">
    <property type="entry name" value="Periplasmic binding protein-like I"/>
    <property type="match status" value="1"/>
</dbReference>
<dbReference type="PANTHER" id="PTHR30146">
    <property type="entry name" value="LACI-RELATED TRANSCRIPTIONAL REPRESSOR"/>
    <property type="match status" value="1"/>
</dbReference>
<dbReference type="GO" id="GO:0003700">
    <property type="term" value="F:DNA-binding transcription factor activity"/>
    <property type="evidence" value="ECO:0007669"/>
    <property type="project" value="InterPro"/>
</dbReference>
<reference evidence="5 6" key="1">
    <citation type="submission" date="2019-04" db="EMBL/GenBank/DDBJ databases">
        <authorList>
            <person name="Van Vliet M D."/>
        </authorList>
    </citation>
    <scope>NUCLEOTIDE SEQUENCE [LARGE SCALE GENOMIC DNA]</scope>
    <source>
        <strain evidence="5 6">F1</strain>
    </source>
</reference>
<dbReference type="InterPro" id="IPR009057">
    <property type="entry name" value="Homeodomain-like_sf"/>
</dbReference>
<dbReference type="Pfam" id="PF12833">
    <property type="entry name" value="HTH_18"/>
    <property type="match status" value="1"/>
</dbReference>
<protein>
    <submittedName>
        <fullName evidence="5">Xylose operon regulatory protein</fullName>
    </submittedName>
</protein>
<evidence type="ECO:0000313" key="5">
    <source>
        <dbReference type="EMBL" id="VGO16401.1"/>
    </source>
</evidence>
<name>A0A6C2UA54_PONDE</name>
<keyword evidence="2" id="KW-0238">DNA-binding</keyword>
<sequence>MDHSRKLIALSLRWYDVRIHQGILEYAKTKKWDIVAMPHMGLALDIPEADGQIVMLGPNDLRRSRLVEKYDVPAIDLSHYSSLDIPRVYPDNTKAGRLAAEEFLKRGFKEFAVFSTQSHWYVDERRGGFCHAIGEKGYSAANWHMPQTDHQKGSFSPNPEDRAMLEKWLTDSPRPIAVYAIEDEGAALLMRACHRLGLAVPEQVALIGTNNDPVICPYTEVPLSSIDLNWEGVGYAAAARLDRLLQGEHLEEPLTHVEPKGLVARQSSDILAVEDLRVATALSYIKNNSHRHLSVAEITKEIDVPLRTLQWVFKRAMNCSIQDEISRCRLERVKNMLLNTDRNAGQIAEELGFSSAQYMNHFFSKAMGQTPNEFRKQAHPNRYEDEL</sequence>
<dbReference type="Pfam" id="PF13377">
    <property type="entry name" value="Peripla_BP_3"/>
    <property type="match status" value="1"/>
</dbReference>
<dbReference type="PROSITE" id="PS01124">
    <property type="entry name" value="HTH_ARAC_FAMILY_2"/>
    <property type="match status" value="1"/>
</dbReference>
<keyword evidence="6" id="KW-1185">Reference proteome</keyword>
<feature type="domain" description="HTH araC/xylS-type" evidence="4">
    <location>
        <begin position="279"/>
        <end position="377"/>
    </location>
</feature>